<dbReference type="PANTHER" id="PTHR13273:SF14">
    <property type="entry name" value="ANAMORSIN"/>
    <property type="match status" value="1"/>
</dbReference>
<feature type="short sequence motif" description="Cx2C motif 2" evidence="9">
    <location>
        <begin position="296"/>
        <end position="299"/>
    </location>
</feature>
<dbReference type="OrthoDB" id="311633at2759"/>
<dbReference type="VEuPathDB" id="FungiDB:CNBG_3329"/>
<accession>A0A095D8X6</accession>
<dbReference type="Pfam" id="PF05093">
    <property type="entry name" value="CIAPIN1"/>
    <property type="match status" value="1"/>
</dbReference>
<feature type="binding site" evidence="9">
    <location>
        <position position="224"/>
    </location>
    <ligand>
        <name>[2Fe-2S] cluster</name>
        <dbReference type="ChEBI" id="CHEBI:190135"/>
    </ligand>
</feature>
<evidence type="ECO:0000256" key="2">
    <source>
        <dbReference type="ARBA" id="ARBA00008169"/>
    </source>
</evidence>
<dbReference type="GO" id="GO:0009055">
    <property type="term" value="F:electron transfer activity"/>
    <property type="evidence" value="ECO:0007669"/>
    <property type="project" value="UniProtKB-UniRule"/>
</dbReference>
<keyword evidence="8 9" id="KW-0496">Mitochondrion</keyword>
<keyword evidence="4 9" id="KW-0963">Cytoplasm</keyword>
<sequence length="321" mass="33787">MPAPAPPIVPAHHSALATQVVLGSMERAPEYQAILTSLKSAAPPSSSVQGEMVDRILDNATTLPPPPLTIHLVLPLPLPSNLLPAIPPSTELFIHIPADSESQLGALHSALASHSFTPVLPTPSPSILAYTSPSTPSLPTVVSVPSPAPSGSASVTPGATRPLQLRRNGDKARKAALWAIDSPLLPDGGKSLLTPADLARPECVFPAENGKPVKRRRACKDCTCGLKELEQEEEAQTSAAVKEAQKAFFLEGDDDIPENLKKATEGMEGIWPVEKRAEAKKTSSCGSCYLGDAFRCASCPYLGLPPFKPGEKVQISIGDDI</sequence>
<proteinExistence type="inferred from homology"/>
<dbReference type="GO" id="GO:0016226">
    <property type="term" value="P:iron-sulfur cluster assembly"/>
    <property type="evidence" value="ECO:0007669"/>
    <property type="project" value="UniProtKB-UniRule"/>
</dbReference>
<comment type="caution">
    <text evidence="9">Lacks conserved residue(s) required for the propagation of feature annotation.</text>
</comment>
<evidence type="ECO:0000256" key="10">
    <source>
        <dbReference type="SAM" id="MobiDB-lite"/>
    </source>
</evidence>
<dbReference type="GO" id="GO:0051539">
    <property type="term" value="F:4 iron, 4 sulfur cluster binding"/>
    <property type="evidence" value="ECO:0007669"/>
    <property type="project" value="UniProtKB-KW"/>
</dbReference>
<dbReference type="KEGG" id="cdeu:CNBG_3329"/>
<gene>
    <name evidence="12" type="ORF">CNBG_3329</name>
</gene>
<feature type="binding site" evidence="9">
    <location>
        <position position="219"/>
    </location>
    <ligand>
        <name>[2Fe-2S] cluster</name>
        <dbReference type="ChEBI" id="CHEBI:190135"/>
    </ligand>
</feature>
<comment type="subcellular location">
    <subcellularLocation>
        <location evidence="9">Cytoplasm</location>
    </subcellularLocation>
    <subcellularLocation>
        <location evidence="9">Mitochondrion intermembrane space</location>
    </subcellularLocation>
</comment>
<name>A0A095D8X6_CRYD2</name>
<dbReference type="InterPro" id="IPR007785">
    <property type="entry name" value="Anamorsin"/>
</dbReference>
<evidence type="ECO:0000256" key="8">
    <source>
        <dbReference type="ARBA" id="ARBA00023128"/>
    </source>
</evidence>
<comment type="domain">
    <text evidence="9">The N-terminal domain has structural similarity with S-adenosyl-L-methionine-dependent methyltransferases, but does not bind S-adenosyl-L-methionine. It is required for correct assembly of the 2 Fe-S clusters.</text>
</comment>
<evidence type="ECO:0000256" key="1">
    <source>
        <dbReference type="ARBA" id="ARBA00001966"/>
    </source>
</evidence>
<evidence type="ECO:0000256" key="7">
    <source>
        <dbReference type="ARBA" id="ARBA00023014"/>
    </source>
</evidence>
<evidence type="ECO:0000256" key="9">
    <source>
        <dbReference type="HAMAP-Rule" id="MF_03115"/>
    </source>
</evidence>
<evidence type="ECO:0000256" key="5">
    <source>
        <dbReference type="ARBA" id="ARBA00022723"/>
    </source>
</evidence>
<dbReference type="GeneID" id="88179620"/>
<evidence type="ECO:0000313" key="13">
    <source>
        <dbReference type="Proteomes" id="UP000029445"/>
    </source>
</evidence>
<comment type="cofactor">
    <cofactor evidence="1 9">
        <name>[4Fe-4S] cluster</name>
        <dbReference type="ChEBI" id="CHEBI:49883"/>
    </cofactor>
</comment>
<feature type="binding site" evidence="9">
    <location>
        <position position="299"/>
    </location>
    <ligand>
        <name>[4Fe-4S] cluster</name>
        <dbReference type="ChEBI" id="CHEBI:49883"/>
    </ligand>
</feature>
<dbReference type="GO" id="GO:0005758">
    <property type="term" value="C:mitochondrial intermembrane space"/>
    <property type="evidence" value="ECO:0007669"/>
    <property type="project" value="UniProtKB-SubCell"/>
</dbReference>
<dbReference type="AlphaFoldDB" id="A0A095D8X6"/>
<dbReference type="Proteomes" id="UP000029445">
    <property type="component" value="Chromosome 1"/>
</dbReference>
<feature type="domain" description="Anamorsin C-terminal" evidence="11">
    <location>
        <begin position="211"/>
        <end position="315"/>
    </location>
</feature>
<organism evidence="12 13">
    <name type="scientific">Cryptococcus deuterogattii (strain R265)</name>
    <name type="common">Cryptococcus gattii VGII (strain R265)</name>
    <dbReference type="NCBI Taxonomy" id="294750"/>
    <lineage>
        <taxon>Eukaryota</taxon>
        <taxon>Fungi</taxon>
        <taxon>Dikarya</taxon>
        <taxon>Basidiomycota</taxon>
        <taxon>Agaricomycotina</taxon>
        <taxon>Tremellomycetes</taxon>
        <taxon>Tremellales</taxon>
        <taxon>Cryptococcaceae</taxon>
        <taxon>Cryptococcus</taxon>
        <taxon>Cryptococcus gattii species complex</taxon>
    </lineage>
</organism>
<dbReference type="InterPro" id="IPR046408">
    <property type="entry name" value="CIAPIN1"/>
</dbReference>
<keyword evidence="9" id="KW-0001">2Fe-2S</keyword>
<feature type="short sequence motif" description="Cx2C motif 1" evidence="9">
    <location>
        <begin position="285"/>
        <end position="288"/>
    </location>
</feature>
<feature type="binding site" evidence="9">
    <location>
        <position position="222"/>
    </location>
    <ligand>
        <name>[2Fe-2S] cluster</name>
        <dbReference type="ChEBI" id="CHEBI:190135"/>
    </ligand>
</feature>
<evidence type="ECO:0000313" key="12">
    <source>
        <dbReference type="EMBL" id="KGB77491.1"/>
    </source>
</evidence>
<dbReference type="STRING" id="294750.A0A095D8X6"/>
<feature type="binding site" evidence="9">
    <location>
        <position position="296"/>
    </location>
    <ligand>
        <name>[4Fe-4S] cluster</name>
        <dbReference type="ChEBI" id="CHEBI:49883"/>
    </ligand>
</feature>
<dbReference type="RefSeq" id="XP_062883300.1">
    <property type="nucleotide sequence ID" value="XM_063027345.1"/>
</dbReference>
<keyword evidence="6 9" id="KW-0408">Iron</keyword>
<evidence type="ECO:0000256" key="3">
    <source>
        <dbReference type="ARBA" id="ARBA00022485"/>
    </source>
</evidence>
<evidence type="ECO:0000256" key="4">
    <source>
        <dbReference type="ARBA" id="ARBA00022490"/>
    </source>
</evidence>
<dbReference type="HOGENOM" id="CLU_054098_0_0_1"/>
<feature type="binding site" evidence="9">
    <location>
        <position position="285"/>
    </location>
    <ligand>
        <name>[4Fe-4S] cluster</name>
        <dbReference type="ChEBI" id="CHEBI:49883"/>
    </ligand>
</feature>
<dbReference type="EMBL" id="CP025759">
    <property type="protein sequence ID" value="KGB77491.1"/>
    <property type="molecule type" value="Genomic_DNA"/>
</dbReference>
<keyword evidence="7 9" id="KW-0411">Iron-sulfur</keyword>
<dbReference type="PANTHER" id="PTHR13273">
    <property type="entry name" value="ANAMORSIN"/>
    <property type="match status" value="1"/>
</dbReference>
<dbReference type="GO" id="GO:0051537">
    <property type="term" value="F:2 iron, 2 sulfur cluster binding"/>
    <property type="evidence" value="ECO:0007669"/>
    <property type="project" value="UniProtKB-UniRule"/>
</dbReference>
<keyword evidence="13" id="KW-1185">Reference proteome</keyword>
<comment type="domain">
    <text evidence="9">The C-terminal domain binds 2 Fe-S clusters but is otherwise mostly in an intrinsically disordered conformation.</text>
</comment>
<feature type="compositionally biased region" description="Low complexity" evidence="10">
    <location>
        <begin position="141"/>
        <end position="159"/>
    </location>
</feature>
<dbReference type="GO" id="GO:0046872">
    <property type="term" value="F:metal ion binding"/>
    <property type="evidence" value="ECO:0007669"/>
    <property type="project" value="UniProtKB-KW"/>
</dbReference>
<evidence type="ECO:0000256" key="6">
    <source>
        <dbReference type="ARBA" id="ARBA00023004"/>
    </source>
</evidence>
<keyword evidence="5 9" id="KW-0479">Metal-binding</keyword>
<feature type="region of interest" description="Fe-S binding site B" evidence="9">
    <location>
        <begin position="285"/>
        <end position="299"/>
    </location>
</feature>
<feature type="binding site" evidence="9">
    <location>
        <position position="203"/>
    </location>
    <ligand>
        <name>[2Fe-2S] cluster</name>
        <dbReference type="ChEBI" id="CHEBI:190135"/>
    </ligand>
</feature>
<comment type="cofactor">
    <cofactor evidence="9">
        <name>[2Fe-2S] cluster</name>
        <dbReference type="ChEBI" id="CHEBI:190135"/>
    </cofactor>
</comment>
<feature type="region of interest" description="Disordered" evidence="10">
    <location>
        <begin position="141"/>
        <end position="168"/>
    </location>
</feature>
<dbReference type="HAMAP" id="MF_03115">
    <property type="entry name" value="Anamorsin"/>
    <property type="match status" value="1"/>
</dbReference>
<reference evidence="12 13" key="2">
    <citation type="journal article" date="2018" name="Proc. Natl. Acad. Sci.">
        <title>RNAi is a critical determinant of centromere evolution in closely related fungi.</title>
        <authorList>
            <person name="Yadav V."/>
            <person name="Sun S."/>
            <person name="Billmyre R.B."/>
            <person name="Thimmappa B.C."/>
            <person name="Shea T."/>
            <person name="Lintner R."/>
            <person name="Bakkeren G."/>
            <person name="Cuomo C.A."/>
            <person name="Heitman J."/>
            <person name="Sanyal K."/>
        </authorList>
    </citation>
    <scope>NUCLEOTIDE SEQUENCE [LARGE SCALE GENOMIC DNA]</scope>
    <source>
        <strain evidence="12 13">R265</strain>
    </source>
</reference>
<comment type="domain">
    <text evidence="9">The twin Cx2C motifs are involved in the recognition by the mitochondrial MIA40-ERV1 disulfide relay system. The formation of 2 disulfide bonds in the Cx2C motifs through dithiol/disulfide exchange reactions effectively traps the protein in the mitochondrial intermembrane space.</text>
</comment>
<feature type="binding site" evidence="9">
    <location>
        <position position="288"/>
    </location>
    <ligand>
        <name>[4Fe-4S] cluster</name>
        <dbReference type="ChEBI" id="CHEBI:49883"/>
    </ligand>
</feature>
<dbReference type="OMA" id="CEPAVRG"/>
<protein>
    <submittedName>
        <fullName evidence="12">Fe-S cluster assembly protein DRE2</fullName>
    </submittedName>
</protein>
<comment type="similarity">
    <text evidence="2 9">Belongs to the anamorsin family.</text>
</comment>
<keyword evidence="3 9" id="KW-0004">4Fe-4S</keyword>
<evidence type="ECO:0000259" key="11">
    <source>
        <dbReference type="Pfam" id="PF05093"/>
    </source>
</evidence>
<reference evidence="12 13" key="1">
    <citation type="journal article" date="2011" name="MBio">
        <title>Genome variation in Cryptococcus gattii, an emerging pathogen of immunocompetent hosts.</title>
        <authorList>
            <person name="D'Souza C.A."/>
            <person name="Kronstad J.W."/>
            <person name="Taylor G."/>
            <person name="Warren R."/>
            <person name="Yuen M."/>
            <person name="Hu G."/>
            <person name="Jung W.H."/>
            <person name="Sham A."/>
            <person name="Kidd S.E."/>
            <person name="Tangen K."/>
            <person name="Lee N."/>
            <person name="Zeilmaker T."/>
            <person name="Sawkins J."/>
            <person name="McVicker G."/>
            <person name="Shah S."/>
            <person name="Gnerre S."/>
            <person name="Griggs A."/>
            <person name="Zeng Q."/>
            <person name="Bartlett K."/>
            <person name="Li W."/>
            <person name="Wang X."/>
            <person name="Heitman J."/>
            <person name="Stajich J.E."/>
            <person name="Fraser J.A."/>
            <person name="Meyer W."/>
            <person name="Carter D."/>
            <person name="Schein J."/>
            <person name="Krzywinski M."/>
            <person name="Kwon-Chung K.J."/>
            <person name="Varma A."/>
            <person name="Wang J."/>
            <person name="Brunham R."/>
            <person name="Fyfe M."/>
            <person name="Ouellette B.F."/>
            <person name="Siddiqui A."/>
            <person name="Marra M."/>
            <person name="Jones S."/>
            <person name="Holt R."/>
            <person name="Birren B.W."/>
            <person name="Galagan J.E."/>
            <person name="Cuomo C.A."/>
        </authorList>
    </citation>
    <scope>NUCLEOTIDE SEQUENCE [LARGE SCALE GENOMIC DNA]</scope>
    <source>
        <strain evidence="12 13">R265</strain>
    </source>
</reference>